<protein>
    <submittedName>
        <fullName evidence="1">Uncharacterized protein AKAW2_11372S</fullName>
    </submittedName>
</protein>
<name>A0ACB5RXE9_9PEZI</name>
<organism evidence="1 2">
    <name type="scientific">Neofusicoccum parvum</name>
    <dbReference type="NCBI Taxonomy" id="310453"/>
    <lineage>
        <taxon>Eukaryota</taxon>
        <taxon>Fungi</taxon>
        <taxon>Dikarya</taxon>
        <taxon>Ascomycota</taxon>
        <taxon>Pezizomycotina</taxon>
        <taxon>Dothideomycetes</taxon>
        <taxon>Dothideomycetes incertae sedis</taxon>
        <taxon>Botryosphaeriales</taxon>
        <taxon>Botryosphaeriaceae</taxon>
        <taxon>Neofusicoccum</taxon>
    </lineage>
</organism>
<accession>A0ACB5RXE9</accession>
<evidence type="ECO:0000313" key="2">
    <source>
        <dbReference type="Proteomes" id="UP001165186"/>
    </source>
</evidence>
<keyword evidence="2" id="KW-1185">Reference proteome</keyword>
<comment type="caution">
    <text evidence="1">The sequence shown here is derived from an EMBL/GenBank/DDBJ whole genome shotgun (WGS) entry which is preliminary data.</text>
</comment>
<reference evidence="1" key="1">
    <citation type="submission" date="2024-09" db="EMBL/GenBank/DDBJ databases">
        <title>Draft Genome Sequences of Neofusicoccum parvum.</title>
        <authorList>
            <person name="Ashida A."/>
            <person name="Camagna M."/>
            <person name="Tanaka A."/>
            <person name="Takemoto D."/>
        </authorList>
    </citation>
    <scope>NUCLEOTIDE SEQUENCE</scope>
    <source>
        <strain evidence="1">PPO83</strain>
    </source>
</reference>
<dbReference type="Proteomes" id="UP001165186">
    <property type="component" value="Unassembled WGS sequence"/>
</dbReference>
<proteinExistence type="predicted"/>
<dbReference type="EMBL" id="BSXG01000018">
    <property type="protein sequence ID" value="GME25184.1"/>
    <property type="molecule type" value="Genomic_DNA"/>
</dbReference>
<evidence type="ECO:0000313" key="1">
    <source>
        <dbReference type="EMBL" id="GME25184.1"/>
    </source>
</evidence>
<sequence>MSLEKPCHCIVAILPGKCHCSVVLRSPKFGASYICSRVKKELDRVNPSVLSSTFKSCPPLFFRSRSIDVCLKINQPGGDPKISFDGRCLECGDASIFSRIGVDVSSGLKEFFNDVNIT</sequence>
<gene>
    <name evidence="1" type="primary">g12701</name>
    <name evidence="1" type="ORF">NpPPO83_00012701</name>
</gene>